<dbReference type="STRING" id="272123.Anacy_2324"/>
<feature type="chain" id="PRO_5030173355" description="DUF928 domain-containing protein" evidence="1">
    <location>
        <begin position="34"/>
        <end position="249"/>
    </location>
</feature>
<sequence length="249" mass="27884">MNRQKYIQYLRKLAIGISSALLTAHIFPSQLLAQPSPIKISLEFPSGDSRGKPESTIGGGRRGFSCIHLEKGKPTLTALTPRRDNQIKTSLNNPTLYFYVPKTTATTGEFVLRSEEDNDIYQTNFKLPSTSGIVQLNIPSTAGIKTGKKYKWYFTLICNSEDRSGDEYTEGDIEQTTISSSLNKDLQQATPLIQAEIYAKNDLWPETLNNIAQLRTQTPDEWQELLKSVGLEVIAEEPLLKCCQQNPEP</sequence>
<dbReference type="EMBL" id="CP003659">
    <property type="protein sequence ID" value="AFZ57780.1"/>
    <property type="molecule type" value="Genomic_DNA"/>
</dbReference>
<evidence type="ECO:0000313" key="3">
    <source>
        <dbReference type="Proteomes" id="UP000010474"/>
    </source>
</evidence>
<name>K9ZHG0_ANACC</name>
<organism evidence="2 3">
    <name type="scientific">Anabaena cylindrica (strain ATCC 27899 / PCC 7122)</name>
    <dbReference type="NCBI Taxonomy" id="272123"/>
    <lineage>
        <taxon>Bacteria</taxon>
        <taxon>Bacillati</taxon>
        <taxon>Cyanobacteriota</taxon>
        <taxon>Cyanophyceae</taxon>
        <taxon>Nostocales</taxon>
        <taxon>Nostocaceae</taxon>
        <taxon>Anabaena</taxon>
    </lineage>
</organism>
<gene>
    <name evidence="2" type="ordered locus">Anacy_2324</name>
</gene>
<feature type="signal peptide" evidence="1">
    <location>
        <begin position="1"/>
        <end position="33"/>
    </location>
</feature>
<accession>K9ZHG0</accession>
<protein>
    <recommendedName>
        <fullName evidence="4">DUF928 domain-containing protein</fullName>
    </recommendedName>
</protein>
<keyword evidence="3" id="KW-1185">Reference proteome</keyword>
<dbReference type="RefSeq" id="WP_015214416.1">
    <property type="nucleotide sequence ID" value="NC_019771.1"/>
</dbReference>
<keyword evidence="1" id="KW-0732">Signal</keyword>
<reference evidence="3" key="1">
    <citation type="journal article" date="2013" name="Proc. Natl. Acad. Sci. U.S.A.">
        <title>Improving the coverage of the cyanobacterial phylum using diversity-driven genome sequencing.</title>
        <authorList>
            <person name="Shih P.M."/>
            <person name="Wu D."/>
            <person name="Latifi A."/>
            <person name="Axen S.D."/>
            <person name="Fewer D.P."/>
            <person name="Talla E."/>
            <person name="Calteau A."/>
            <person name="Cai F."/>
            <person name="Tandeau de Marsac N."/>
            <person name="Rippka R."/>
            <person name="Herdman M."/>
            <person name="Sivonen K."/>
            <person name="Coursin T."/>
            <person name="Laurent T."/>
            <person name="Goodwin L."/>
            <person name="Nolan M."/>
            <person name="Davenport K.W."/>
            <person name="Han C.S."/>
            <person name="Rubin E.M."/>
            <person name="Eisen J.A."/>
            <person name="Woyke T."/>
            <person name="Gugger M."/>
            <person name="Kerfeld C.A."/>
        </authorList>
    </citation>
    <scope>NUCLEOTIDE SEQUENCE [LARGE SCALE GENOMIC DNA]</scope>
    <source>
        <strain evidence="3">ATCC 27899 / PCC 7122</strain>
    </source>
</reference>
<dbReference type="OrthoDB" id="536034at2"/>
<dbReference type="Pfam" id="PF06051">
    <property type="entry name" value="DUF928"/>
    <property type="match status" value="1"/>
</dbReference>
<evidence type="ECO:0000313" key="2">
    <source>
        <dbReference type="EMBL" id="AFZ57780.1"/>
    </source>
</evidence>
<dbReference type="HOGENOM" id="CLU_061545_2_1_3"/>
<dbReference type="AlphaFoldDB" id="K9ZHG0"/>
<evidence type="ECO:0000256" key="1">
    <source>
        <dbReference type="SAM" id="SignalP"/>
    </source>
</evidence>
<dbReference type="InterPro" id="IPR010328">
    <property type="entry name" value="DUF928"/>
</dbReference>
<dbReference type="PATRIC" id="fig|272123.3.peg.2531"/>
<proteinExistence type="predicted"/>
<evidence type="ECO:0008006" key="4">
    <source>
        <dbReference type="Google" id="ProtNLM"/>
    </source>
</evidence>
<dbReference type="KEGG" id="acy:Anacy_2324"/>
<dbReference type="Proteomes" id="UP000010474">
    <property type="component" value="Chromosome"/>
</dbReference>
<dbReference type="eggNOG" id="COG3087">
    <property type="taxonomic scope" value="Bacteria"/>
</dbReference>